<gene>
    <name evidence="2" type="ORF">FRX31_019263</name>
</gene>
<name>A0A7J6W3R6_THATH</name>
<comment type="caution">
    <text evidence="2">The sequence shown here is derived from an EMBL/GenBank/DDBJ whole genome shotgun (WGS) entry which is preliminary data.</text>
</comment>
<accession>A0A7J6W3R6</accession>
<dbReference type="EMBL" id="JABWDY010023146">
    <property type="protein sequence ID" value="KAF5191150.1"/>
    <property type="molecule type" value="Genomic_DNA"/>
</dbReference>
<feature type="region of interest" description="Disordered" evidence="1">
    <location>
        <begin position="8"/>
        <end position="52"/>
    </location>
</feature>
<feature type="compositionally biased region" description="Low complexity" evidence="1">
    <location>
        <begin position="152"/>
        <end position="176"/>
    </location>
</feature>
<protein>
    <submittedName>
        <fullName evidence="2">Uncharacterized protein</fullName>
    </submittedName>
</protein>
<dbReference type="Proteomes" id="UP000554482">
    <property type="component" value="Unassembled WGS sequence"/>
</dbReference>
<evidence type="ECO:0000313" key="2">
    <source>
        <dbReference type="EMBL" id="KAF5191150.1"/>
    </source>
</evidence>
<feature type="region of interest" description="Disordered" evidence="1">
    <location>
        <begin position="75"/>
        <end position="111"/>
    </location>
</feature>
<dbReference type="AlphaFoldDB" id="A0A7J6W3R6"/>
<proteinExistence type="predicted"/>
<feature type="compositionally biased region" description="Polar residues" evidence="1">
    <location>
        <begin position="133"/>
        <end position="145"/>
    </location>
</feature>
<organism evidence="2 3">
    <name type="scientific">Thalictrum thalictroides</name>
    <name type="common">Rue-anemone</name>
    <name type="synonym">Anemone thalictroides</name>
    <dbReference type="NCBI Taxonomy" id="46969"/>
    <lineage>
        <taxon>Eukaryota</taxon>
        <taxon>Viridiplantae</taxon>
        <taxon>Streptophyta</taxon>
        <taxon>Embryophyta</taxon>
        <taxon>Tracheophyta</taxon>
        <taxon>Spermatophyta</taxon>
        <taxon>Magnoliopsida</taxon>
        <taxon>Ranunculales</taxon>
        <taxon>Ranunculaceae</taxon>
        <taxon>Thalictroideae</taxon>
        <taxon>Thalictrum</taxon>
    </lineage>
</organism>
<evidence type="ECO:0000313" key="3">
    <source>
        <dbReference type="Proteomes" id="UP000554482"/>
    </source>
</evidence>
<keyword evidence="3" id="KW-1185">Reference proteome</keyword>
<sequence length="197" mass="20191">MEIVVNVENNVSNGGKGVNATPTNLGGDESDDIGTVLGDDSHLVNSGGEDSDTDVVILSEPLGYTQENPIPVLSTSVDNLTNKSNPSVTALSSSEEPMEYGSSEEPSLEYGSSGWRWDGYVVETSVNFQASQAISTPTSKSSGSINFGAGVGSSYSGASSNNGSQYGSGGYISPSGRFTDDSEGLAAVDPSQSPSNR</sequence>
<feature type="compositionally biased region" description="Polar residues" evidence="1">
    <location>
        <begin position="75"/>
        <end position="95"/>
    </location>
</feature>
<reference evidence="2 3" key="1">
    <citation type="submission" date="2020-06" db="EMBL/GenBank/DDBJ databases">
        <title>Transcriptomic and genomic resources for Thalictrum thalictroides and T. hernandezii: Facilitating candidate gene discovery in an emerging model plant lineage.</title>
        <authorList>
            <person name="Arias T."/>
            <person name="Riano-Pachon D.M."/>
            <person name="Di Stilio V.S."/>
        </authorList>
    </citation>
    <scope>NUCLEOTIDE SEQUENCE [LARGE SCALE GENOMIC DNA]</scope>
    <source>
        <strain evidence="3">cv. WT478/WT964</strain>
        <tissue evidence="2">Leaves</tissue>
    </source>
</reference>
<feature type="region of interest" description="Disordered" evidence="1">
    <location>
        <begin position="133"/>
        <end position="197"/>
    </location>
</feature>
<evidence type="ECO:0000256" key="1">
    <source>
        <dbReference type="SAM" id="MobiDB-lite"/>
    </source>
</evidence>